<name>A0A4D4LEP7_STRVO</name>
<dbReference type="EMBL" id="BJHW01000002">
    <property type="protein sequence ID" value="GDY59525.1"/>
    <property type="molecule type" value="Genomic_DNA"/>
</dbReference>
<evidence type="ECO:0000313" key="1">
    <source>
        <dbReference type="EMBL" id="GDY59525.1"/>
    </source>
</evidence>
<organism evidence="1 2">
    <name type="scientific">Streptomyces violaceusniger</name>
    <dbReference type="NCBI Taxonomy" id="68280"/>
    <lineage>
        <taxon>Bacteria</taxon>
        <taxon>Bacillati</taxon>
        <taxon>Actinomycetota</taxon>
        <taxon>Actinomycetes</taxon>
        <taxon>Kitasatosporales</taxon>
        <taxon>Streptomycetaceae</taxon>
        <taxon>Streptomyces</taxon>
        <taxon>Streptomyces violaceusniger group</taxon>
    </lineage>
</organism>
<dbReference type="Proteomes" id="UP000301309">
    <property type="component" value="Unassembled WGS sequence"/>
</dbReference>
<sequence length="66" mass="7074">MVGRLLQAQCPGGNREPDGLLALKGKGHEADSPTGRQRLGYVFLGIDQMVCDGFNSEECAVRPGKE</sequence>
<comment type="caution">
    <text evidence="1">The sequence shown here is derived from an EMBL/GenBank/DDBJ whole genome shotgun (WGS) entry which is preliminary data.</text>
</comment>
<protein>
    <submittedName>
        <fullName evidence="1">Uncharacterized protein</fullName>
    </submittedName>
</protein>
<evidence type="ECO:0000313" key="2">
    <source>
        <dbReference type="Proteomes" id="UP000301309"/>
    </source>
</evidence>
<gene>
    <name evidence="1" type="ORF">SVIO_101480</name>
</gene>
<proteinExistence type="predicted"/>
<reference evidence="1 2" key="1">
    <citation type="journal article" date="2020" name="Int. J. Syst. Evol. Microbiol.">
        <title>Reclassification of Streptomyces castelarensis and Streptomyces sporoclivatus as later heterotypic synonyms of Streptomyces antimycoticus.</title>
        <authorList>
            <person name="Komaki H."/>
            <person name="Tamura T."/>
        </authorList>
    </citation>
    <scope>NUCLEOTIDE SEQUENCE [LARGE SCALE GENOMIC DNA]</scope>
    <source>
        <strain evidence="1 2">NBRC 13459</strain>
    </source>
</reference>
<accession>A0A4D4LEP7</accession>
<keyword evidence="2" id="KW-1185">Reference proteome</keyword>
<dbReference type="AlphaFoldDB" id="A0A4D4LEP7"/>